<proteinExistence type="predicted"/>
<feature type="region of interest" description="Disordered" evidence="6">
    <location>
        <begin position="392"/>
        <end position="413"/>
    </location>
</feature>
<keyword evidence="9" id="KW-1185">Reference proteome</keyword>
<evidence type="ECO:0000256" key="4">
    <source>
        <dbReference type="ARBA" id="ARBA00022833"/>
    </source>
</evidence>
<keyword evidence="2" id="KW-0479">Metal-binding</keyword>
<dbReference type="InterPro" id="IPR024079">
    <property type="entry name" value="MetalloPept_cat_dom_sf"/>
</dbReference>
<dbReference type="GO" id="GO:0006508">
    <property type="term" value="P:proteolysis"/>
    <property type="evidence" value="ECO:0007669"/>
    <property type="project" value="UniProtKB-KW"/>
</dbReference>
<evidence type="ECO:0000256" key="1">
    <source>
        <dbReference type="ARBA" id="ARBA00022670"/>
    </source>
</evidence>
<dbReference type="EMBL" id="LHXM01000003">
    <property type="protein sequence ID" value="KXA91970.1"/>
    <property type="molecule type" value="Genomic_DNA"/>
</dbReference>
<dbReference type="InterPro" id="IPR021190">
    <property type="entry name" value="Pept_M10A"/>
</dbReference>
<feature type="region of interest" description="Disordered" evidence="6">
    <location>
        <begin position="427"/>
        <end position="461"/>
    </location>
</feature>
<keyword evidence="3" id="KW-0378">Hydrolase</keyword>
<dbReference type="PRINTS" id="PR00138">
    <property type="entry name" value="MATRIXIN"/>
</dbReference>
<dbReference type="SMART" id="SM00235">
    <property type="entry name" value="ZnMc"/>
    <property type="match status" value="1"/>
</dbReference>
<dbReference type="GO" id="GO:0004222">
    <property type="term" value="F:metalloendopeptidase activity"/>
    <property type="evidence" value="ECO:0007669"/>
    <property type="project" value="InterPro"/>
</dbReference>
<dbReference type="GO" id="GO:0031012">
    <property type="term" value="C:extracellular matrix"/>
    <property type="evidence" value="ECO:0007669"/>
    <property type="project" value="InterPro"/>
</dbReference>
<evidence type="ECO:0000256" key="3">
    <source>
        <dbReference type="ARBA" id="ARBA00022801"/>
    </source>
</evidence>
<keyword evidence="1" id="KW-0645">Protease</keyword>
<feature type="domain" description="Peptidase metallopeptidase" evidence="7">
    <location>
        <begin position="470"/>
        <end position="646"/>
    </location>
</feature>
<dbReference type="InterPro" id="IPR001818">
    <property type="entry name" value="Pept_M10_metallopeptidase"/>
</dbReference>
<dbReference type="Proteomes" id="UP000070195">
    <property type="component" value="Unassembled WGS sequence"/>
</dbReference>
<keyword evidence="4" id="KW-0862">Zinc</keyword>
<comment type="caution">
    <text evidence="8">The sequence shown here is derived from an EMBL/GenBank/DDBJ whole genome shotgun (WGS) entry which is preliminary data.</text>
</comment>
<gene>
    <name evidence="8" type="ORF">AKJ63_00255</name>
</gene>
<dbReference type="GO" id="GO:0008270">
    <property type="term" value="F:zinc ion binding"/>
    <property type="evidence" value="ECO:0007669"/>
    <property type="project" value="InterPro"/>
</dbReference>
<evidence type="ECO:0000256" key="2">
    <source>
        <dbReference type="ARBA" id="ARBA00022723"/>
    </source>
</evidence>
<evidence type="ECO:0000313" key="9">
    <source>
        <dbReference type="Proteomes" id="UP000070195"/>
    </source>
</evidence>
<keyword evidence="5" id="KW-0175">Coiled coil</keyword>
<evidence type="ECO:0000256" key="5">
    <source>
        <dbReference type="SAM" id="Coils"/>
    </source>
</evidence>
<evidence type="ECO:0000259" key="7">
    <source>
        <dbReference type="SMART" id="SM00235"/>
    </source>
</evidence>
<evidence type="ECO:0000313" key="8">
    <source>
        <dbReference type="EMBL" id="KXA91970.1"/>
    </source>
</evidence>
<dbReference type="AlphaFoldDB" id="A0A133UCR8"/>
<dbReference type="SUPFAM" id="SSF55486">
    <property type="entry name" value="Metalloproteases ('zincins'), catalytic domain"/>
    <property type="match status" value="1"/>
</dbReference>
<accession>A0A133UCR8</accession>
<evidence type="ECO:0000256" key="6">
    <source>
        <dbReference type="SAM" id="MobiDB-lite"/>
    </source>
</evidence>
<name>A0A133UCR8_9EURY</name>
<sequence length="646" mass="71478">MLNMDQVGIATVTAVVAVFAVAGGAIATPVAVDSVADQQPDSRLYGLERIGEQIKGATYKGGLDWQLDRARERTEEYSQIAEEKVSGNHINLLEDAGNRMMKAVKMSEDNRGLQRVQVVLKWHEKALENVKEKVSDNANPAISLAISRSARVRIVINDIESGELPSPGKGGVPEAVKEKLNQIRENIETLQRQIRENRKDDVPPGRIVQRIEAGTAKELTNKFVEMAQKGKVQEYEAFAEEAENRLRDMAQALPDNEGLSRAREAIRKHLQILGNAREGVPENSPAAQALEGAMVRSQWQGRVLENIENRLAKRKIPPGHVKQALEDQMTVPENVIDFIENRRLPPGILKEILENREIPFGELKDFLESRRLPHGILRNLLENRGISSENFGRIPENIGPPENAGPPENVPGERGEINGVPFIHEEGKLPDWVPGTPPWAGPGEKGEGPSGEAEEEEEGASENLGYNLLDGVRIQNSPASYSINPANEQGLDEENIVVEVKEAFEAWDDQTSVELFKDEVSTSDKSSFNQDGENLVSFAPLEKPGAVAKTKIWYDETTGEILEFDMVLNSGREWGIDPDGEGPESISSYDVRNIVTHEAGHTLGLVDVNDEDYAHLTMYHQSEPGNTLKISLENWDIAGLHELYGE</sequence>
<dbReference type="InterPro" id="IPR006026">
    <property type="entry name" value="Peptidase_Metallo"/>
</dbReference>
<dbReference type="Gene3D" id="3.40.390.10">
    <property type="entry name" value="Collagenase (Catalytic Domain)"/>
    <property type="match status" value="1"/>
</dbReference>
<organism evidence="8 9">
    <name type="scientific">candidate division MSBL1 archaeon SCGC-AAA259D18</name>
    <dbReference type="NCBI Taxonomy" id="1698262"/>
    <lineage>
        <taxon>Archaea</taxon>
        <taxon>Methanobacteriati</taxon>
        <taxon>Methanobacteriota</taxon>
        <taxon>candidate division MSBL1</taxon>
    </lineage>
</organism>
<protein>
    <recommendedName>
        <fullName evidence="7">Peptidase metallopeptidase domain-containing protein</fullName>
    </recommendedName>
</protein>
<feature type="coiled-coil region" evidence="5">
    <location>
        <begin position="173"/>
        <end position="200"/>
    </location>
</feature>
<reference evidence="8 9" key="1">
    <citation type="journal article" date="2016" name="Sci. Rep.">
        <title>Metabolic traits of an uncultured archaeal lineage -MSBL1- from brine pools of the Red Sea.</title>
        <authorList>
            <person name="Mwirichia R."/>
            <person name="Alam I."/>
            <person name="Rashid M."/>
            <person name="Vinu M."/>
            <person name="Ba-Alawi W."/>
            <person name="Anthony Kamau A."/>
            <person name="Kamanda Ngugi D."/>
            <person name="Goker M."/>
            <person name="Klenk H.P."/>
            <person name="Bajic V."/>
            <person name="Stingl U."/>
        </authorList>
    </citation>
    <scope>NUCLEOTIDE SEQUENCE [LARGE SCALE GENOMIC DNA]</scope>
    <source>
        <strain evidence="8">SCGC-AAA259D18</strain>
    </source>
</reference>
<dbReference type="Pfam" id="PF00413">
    <property type="entry name" value="Peptidase_M10"/>
    <property type="match status" value="1"/>
</dbReference>